<accession>A0A6L8WBF0</accession>
<gene>
    <name evidence="5" type="ORF">GQE98_15125</name>
</gene>
<name>A0A6L8WBF0_9PROT</name>
<dbReference type="Pfam" id="PF00211">
    <property type="entry name" value="Guanylate_cyc"/>
    <property type="match status" value="1"/>
</dbReference>
<dbReference type="PROSITE" id="PS50005">
    <property type="entry name" value="TPR"/>
    <property type="match status" value="2"/>
</dbReference>
<dbReference type="PANTHER" id="PTHR43081">
    <property type="entry name" value="ADENYLATE CYCLASE, TERMINAL-DIFFERENTIATION SPECIFIC-RELATED"/>
    <property type="match status" value="1"/>
</dbReference>
<feature type="domain" description="Guanylate cyclase" evidence="4">
    <location>
        <begin position="7"/>
        <end position="115"/>
    </location>
</feature>
<dbReference type="InterPro" id="IPR001054">
    <property type="entry name" value="A/G_cyclase"/>
</dbReference>
<dbReference type="SUPFAM" id="SSF55073">
    <property type="entry name" value="Nucleotide cyclase"/>
    <property type="match status" value="1"/>
</dbReference>
<dbReference type="Gene3D" id="1.25.40.10">
    <property type="entry name" value="Tetratricopeptide repeat domain"/>
    <property type="match status" value="2"/>
</dbReference>
<comment type="caution">
    <text evidence="5">The sequence shown here is derived from an EMBL/GenBank/DDBJ whole genome shotgun (WGS) entry which is preliminary data.</text>
</comment>
<dbReference type="AlphaFoldDB" id="A0A6L8WBF0"/>
<reference evidence="5 6" key="1">
    <citation type="submission" date="2019-12" db="EMBL/GenBank/DDBJ databases">
        <title>Snethiella sp. nov. sp. isolated from sea sand.</title>
        <authorList>
            <person name="Kim J."/>
            <person name="Jeong S.E."/>
            <person name="Jung H.S."/>
            <person name="Jeon C.O."/>
        </authorList>
    </citation>
    <scope>NUCLEOTIDE SEQUENCE [LARGE SCALE GENOMIC DNA]</scope>
    <source>
        <strain evidence="5 6">DP05</strain>
    </source>
</reference>
<evidence type="ECO:0000313" key="5">
    <source>
        <dbReference type="EMBL" id="MZR31969.1"/>
    </source>
</evidence>
<keyword evidence="1" id="KW-0677">Repeat</keyword>
<dbReference type="InterPro" id="IPR013105">
    <property type="entry name" value="TPR_2"/>
</dbReference>
<dbReference type="SMART" id="SM00028">
    <property type="entry name" value="TPR"/>
    <property type="match status" value="3"/>
</dbReference>
<keyword evidence="6" id="KW-1185">Reference proteome</keyword>
<dbReference type="Gene3D" id="3.40.50.10070">
    <property type="entry name" value="TolB, N-terminal domain"/>
    <property type="match status" value="1"/>
</dbReference>
<proteinExistence type="predicted"/>
<dbReference type="Pfam" id="PF13428">
    <property type="entry name" value="TPR_14"/>
    <property type="match status" value="1"/>
</dbReference>
<dbReference type="Gene3D" id="3.30.70.1230">
    <property type="entry name" value="Nucleotide cyclase"/>
    <property type="match status" value="1"/>
</dbReference>
<evidence type="ECO:0000313" key="6">
    <source>
        <dbReference type="Proteomes" id="UP000476030"/>
    </source>
</evidence>
<dbReference type="GO" id="GO:0004016">
    <property type="term" value="F:adenylate cyclase activity"/>
    <property type="evidence" value="ECO:0007669"/>
    <property type="project" value="UniProtKB-ARBA"/>
</dbReference>
<keyword evidence="2 3" id="KW-0802">TPR repeat</keyword>
<dbReference type="GO" id="GO:0035556">
    <property type="term" value="P:intracellular signal transduction"/>
    <property type="evidence" value="ECO:0007669"/>
    <property type="project" value="InterPro"/>
</dbReference>
<protein>
    <submittedName>
        <fullName evidence="5">Tetratricopeptide repeat protein</fullName>
    </submittedName>
</protein>
<feature type="repeat" description="TPR" evidence="3">
    <location>
        <begin position="400"/>
        <end position="433"/>
    </location>
</feature>
<dbReference type="InterPro" id="IPR011990">
    <property type="entry name" value="TPR-like_helical_dom_sf"/>
</dbReference>
<evidence type="ECO:0000259" key="4">
    <source>
        <dbReference type="PROSITE" id="PS50125"/>
    </source>
</evidence>
<dbReference type="RefSeq" id="WP_161316551.1">
    <property type="nucleotide sequence ID" value="NZ_WTUW01000009.1"/>
</dbReference>
<dbReference type="EMBL" id="WTUW01000009">
    <property type="protein sequence ID" value="MZR31969.1"/>
    <property type="molecule type" value="Genomic_DNA"/>
</dbReference>
<feature type="repeat" description="TPR" evidence="3">
    <location>
        <begin position="469"/>
        <end position="502"/>
    </location>
</feature>
<evidence type="ECO:0000256" key="1">
    <source>
        <dbReference type="ARBA" id="ARBA00022737"/>
    </source>
</evidence>
<dbReference type="PROSITE" id="PS50125">
    <property type="entry name" value="GUANYLATE_CYCLASE_2"/>
    <property type="match status" value="1"/>
</dbReference>
<dbReference type="SUPFAM" id="SSF48452">
    <property type="entry name" value="TPR-like"/>
    <property type="match status" value="1"/>
</dbReference>
<dbReference type="InterPro" id="IPR029787">
    <property type="entry name" value="Nucleotide_cyclase"/>
</dbReference>
<dbReference type="GO" id="GO:0006171">
    <property type="term" value="P:cAMP biosynthetic process"/>
    <property type="evidence" value="ECO:0007669"/>
    <property type="project" value="TreeGrafter"/>
</dbReference>
<organism evidence="5 6">
    <name type="scientific">Sneathiella litorea</name>
    <dbReference type="NCBI Taxonomy" id="2606216"/>
    <lineage>
        <taxon>Bacteria</taxon>
        <taxon>Pseudomonadati</taxon>
        <taxon>Pseudomonadota</taxon>
        <taxon>Alphaproteobacteria</taxon>
        <taxon>Sneathiellales</taxon>
        <taxon>Sneathiellaceae</taxon>
        <taxon>Sneathiella</taxon>
    </lineage>
</organism>
<dbReference type="CDD" id="cd07302">
    <property type="entry name" value="CHD"/>
    <property type="match status" value="1"/>
</dbReference>
<dbReference type="InterPro" id="IPR019734">
    <property type="entry name" value="TPR_rpt"/>
</dbReference>
<evidence type="ECO:0000256" key="2">
    <source>
        <dbReference type="ARBA" id="ARBA00022803"/>
    </source>
</evidence>
<dbReference type="Proteomes" id="UP000476030">
    <property type="component" value="Unassembled WGS sequence"/>
</dbReference>
<dbReference type="PANTHER" id="PTHR43081:SF19">
    <property type="entry name" value="PH-SENSITIVE ADENYLATE CYCLASE RV1264"/>
    <property type="match status" value="1"/>
</dbReference>
<dbReference type="Pfam" id="PF07719">
    <property type="entry name" value="TPR_2"/>
    <property type="match status" value="1"/>
</dbReference>
<evidence type="ECO:0000256" key="3">
    <source>
        <dbReference type="PROSITE-ProRule" id="PRU00339"/>
    </source>
</evidence>
<dbReference type="InterPro" id="IPR050697">
    <property type="entry name" value="Adenylyl/Guanylyl_Cyclase_3/4"/>
</dbReference>
<sequence length="567" mass="61746">MQRRLSAILAADVVNYSRLMGADQTGTLSALRAMRRDLFEPAVANHRGQIVKRMGDGWLVEFVSVSDAVDCAMQVQEGLADHDLLRLRIGIHIGEVIFEEEDIYGDGVNIAARLEALAEPGGLLISDSARNSLDGKAAAVFSDCGPQSLKNIARPVSVWRWSVGGGAPTGVVEPLALPEKPSIAVLPFTNMSGDPEQDYFADGITEDIITELARLQSLFVIARNTSFTFKGESRNIQDVARTLGVHYVLEGSVRKAGNRVRVTGQLIDGKSGGHAWAERYDRDLADIFAVQDDVTDKIVKALKVSLVGADELPERAETAAPEAYDCVLRGREQYRLFTKEALANARALYERATAIDPAYAAPYAGLAEVCLHEWFLGDAAAIDTTFELALKAASLNPDLPLVYEALGNAYLFTGRHDEAIAAFLRWIELEPNSAEAFANLAGAHVFNGDPEKVHDLIAKASRLNPVYPFYYPLYRGQAYFVAGRYEEAADFIKRAADLNPASPHPPMCLAASLALLGREEEAKAAVAATYAIIPDARLGSVQKNLPFRRPDDLDRLLGAMRRAGFTD</sequence>